<organism evidence="7">
    <name type="scientific">marine sediment metagenome</name>
    <dbReference type="NCBI Taxonomy" id="412755"/>
    <lineage>
        <taxon>unclassified sequences</taxon>
        <taxon>metagenomes</taxon>
        <taxon>ecological metagenomes</taxon>
    </lineage>
</organism>
<dbReference type="GO" id="GO:0003824">
    <property type="term" value="F:catalytic activity"/>
    <property type="evidence" value="ECO:0007669"/>
    <property type="project" value="InterPro"/>
</dbReference>
<gene>
    <name evidence="7" type="ORF">S01H1_08301</name>
</gene>
<evidence type="ECO:0000256" key="3">
    <source>
        <dbReference type="ARBA" id="ARBA00022723"/>
    </source>
</evidence>
<name>X0SHW5_9ZZZZ</name>
<feature type="domain" description="Radical SAM core" evidence="6">
    <location>
        <begin position="294"/>
        <end position="459"/>
    </location>
</feature>
<dbReference type="InterPro" id="IPR007197">
    <property type="entry name" value="rSAM"/>
</dbReference>
<evidence type="ECO:0000256" key="1">
    <source>
        <dbReference type="ARBA" id="ARBA00001966"/>
    </source>
</evidence>
<dbReference type="PANTHER" id="PTHR43409">
    <property type="entry name" value="ANAEROBIC MAGNESIUM-PROTOPORPHYRIN IX MONOMETHYL ESTER CYCLASE-RELATED"/>
    <property type="match status" value="1"/>
</dbReference>
<comment type="caution">
    <text evidence="7">The sequence shown here is derived from an EMBL/GenBank/DDBJ whole genome shotgun (WGS) entry which is preliminary data.</text>
</comment>
<dbReference type="AlphaFoldDB" id="X0SHW5"/>
<feature type="non-terminal residue" evidence="7">
    <location>
        <position position="459"/>
    </location>
</feature>
<dbReference type="Gene3D" id="3.80.30.20">
    <property type="entry name" value="tm_1862 like domain"/>
    <property type="match status" value="1"/>
</dbReference>
<comment type="cofactor">
    <cofactor evidence="1">
        <name>[4Fe-4S] cluster</name>
        <dbReference type="ChEBI" id="CHEBI:49883"/>
    </cofactor>
</comment>
<dbReference type="InterPro" id="IPR023404">
    <property type="entry name" value="rSAM_horseshoe"/>
</dbReference>
<dbReference type="GO" id="GO:0046872">
    <property type="term" value="F:metal ion binding"/>
    <property type="evidence" value="ECO:0007669"/>
    <property type="project" value="UniProtKB-KW"/>
</dbReference>
<dbReference type="SUPFAM" id="SSF102114">
    <property type="entry name" value="Radical SAM enzymes"/>
    <property type="match status" value="1"/>
</dbReference>
<dbReference type="InterPro" id="IPR006638">
    <property type="entry name" value="Elp3/MiaA/NifB-like_rSAM"/>
</dbReference>
<dbReference type="Pfam" id="PF04055">
    <property type="entry name" value="Radical_SAM"/>
    <property type="match status" value="1"/>
</dbReference>
<dbReference type="SFLD" id="SFLDS00029">
    <property type="entry name" value="Radical_SAM"/>
    <property type="match status" value="1"/>
</dbReference>
<evidence type="ECO:0000256" key="2">
    <source>
        <dbReference type="ARBA" id="ARBA00022691"/>
    </source>
</evidence>
<keyword evidence="4" id="KW-0408">Iron</keyword>
<dbReference type="InterPro" id="IPR051198">
    <property type="entry name" value="BchE-like"/>
</dbReference>
<dbReference type="EMBL" id="BARS01004262">
    <property type="protein sequence ID" value="GAF75462.1"/>
    <property type="molecule type" value="Genomic_DNA"/>
</dbReference>
<sequence>LPVLSSVLKLHNHKVYQLDLNLLAHTKLLSSQFLSLKIEQIKKRFQQLDKQKSISSFAELHEYEKLYDPVTLGDYLIENIDEAKKTIKNINNYRFDEFGNSELLRHWQVFDLANKFLFFSPLLHPYLYQFEDSASCFMSVNQIQDVIKNPDKSIFYNFFQDEVFPLILRKKPQIIGISLTFADQIIPTFLLSSTIKKEFPDCYVTIGGNIISLLWREIKSQDILFDHVNSFVIGDGESALLEMSNQFDKMNINLEKIPNIMYKRKKIVKNNHLVNWNISYSPPPDFSGLPLDDYFVGKRQLVYMTGRGCYWGKCRFCDFSVTKPGYRSKSPKKIAQDLEYLSKTYNTKLFYMADDAIAPTKVWKIAEEILNKNLNIDWWCLTRFDEGWTLNRLKTIKKAGCYRLFFGMESANGRIQRFINKGFTTEKINEVLNLLKKTNLHVHLSSIIGLPSETEKEAK</sequence>
<keyword evidence="2" id="KW-0949">S-adenosyl-L-methionine</keyword>
<evidence type="ECO:0000259" key="6">
    <source>
        <dbReference type="PROSITE" id="PS51918"/>
    </source>
</evidence>
<dbReference type="InterPro" id="IPR058240">
    <property type="entry name" value="rSAM_sf"/>
</dbReference>
<dbReference type="GO" id="GO:0051536">
    <property type="term" value="F:iron-sulfur cluster binding"/>
    <property type="evidence" value="ECO:0007669"/>
    <property type="project" value="UniProtKB-KW"/>
</dbReference>
<dbReference type="PROSITE" id="PS51918">
    <property type="entry name" value="RADICAL_SAM"/>
    <property type="match status" value="1"/>
</dbReference>
<reference evidence="7" key="1">
    <citation type="journal article" date="2014" name="Front. Microbiol.">
        <title>High frequency of phylogenetically diverse reductive dehalogenase-homologous genes in deep subseafloor sedimentary metagenomes.</title>
        <authorList>
            <person name="Kawai M."/>
            <person name="Futagami T."/>
            <person name="Toyoda A."/>
            <person name="Takaki Y."/>
            <person name="Nishi S."/>
            <person name="Hori S."/>
            <person name="Arai W."/>
            <person name="Tsubouchi T."/>
            <person name="Morono Y."/>
            <person name="Uchiyama I."/>
            <person name="Ito T."/>
            <person name="Fujiyama A."/>
            <person name="Inagaki F."/>
            <person name="Takami H."/>
        </authorList>
    </citation>
    <scope>NUCLEOTIDE SEQUENCE</scope>
    <source>
        <strain evidence="7">Expedition CK06-06</strain>
    </source>
</reference>
<proteinExistence type="predicted"/>
<keyword evidence="5" id="KW-0411">Iron-sulfur</keyword>
<dbReference type="SMART" id="SM00729">
    <property type="entry name" value="Elp3"/>
    <property type="match status" value="1"/>
</dbReference>
<evidence type="ECO:0000313" key="7">
    <source>
        <dbReference type="EMBL" id="GAF75462.1"/>
    </source>
</evidence>
<evidence type="ECO:0000256" key="4">
    <source>
        <dbReference type="ARBA" id="ARBA00023004"/>
    </source>
</evidence>
<accession>X0SHW5</accession>
<keyword evidence="3" id="KW-0479">Metal-binding</keyword>
<protein>
    <recommendedName>
        <fullName evidence="6">Radical SAM core domain-containing protein</fullName>
    </recommendedName>
</protein>
<feature type="non-terminal residue" evidence="7">
    <location>
        <position position="1"/>
    </location>
</feature>
<dbReference type="Gene3D" id="3.40.50.280">
    <property type="entry name" value="Cobalamin-binding domain"/>
    <property type="match status" value="1"/>
</dbReference>
<dbReference type="SFLD" id="SFLDG01082">
    <property type="entry name" value="B12-binding_domain_containing"/>
    <property type="match status" value="1"/>
</dbReference>
<evidence type="ECO:0000256" key="5">
    <source>
        <dbReference type="ARBA" id="ARBA00023014"/>
    </source>
</evidence>